<reference evidence="1 2" key="1">
    <citation type="submission" date="2018-06" db="EMBL/GenBank/DDBJ databases">
        <authorList>
            <consortium name="Pathogen Informatics"/>
            <person name="Doyle S."/>
        </authorList>
    </citation>
    <scope>NUCLEOTIDE SEQUENCE [LARGE SCALE GENOMIC DNA]</scope>
    <source>
        <strain evidence="1 2">NCTC11296</strain>
    </source>
</reference>
<protein>
    <submittedName>
        <fullName evidence="1">Phage protein</fullName>
    </submittedName>
</protein>
<proteinExistence type="predicted"/>
<dbReference type="RefSeq" id="WP_017807528.1">
    <property type="nucleotide sequence ID" value="NZ_RQXP01000002.1"/>
</dbReference>
<name>A0A377IB00_AVIPA</name>
<gene>
    <name evidence="1" type="ORF">NCTC11296_02133</name>
</gene>
<accession>A0A377IB00</accession>
<evidence type="ECO:0000313" key="1">
    <source>
        <dbReference type="EMBL" id="STO72210.1"/>
    </source>
</evidence>
<dbReference type="AlphaFoldDB" id="A0A377IB00"/>
<organism evidence="1 2">
    <name type="scientific">Avibacterium paragallinarum</name>
    <name type="common">Haemophilus gallinarum</name>
    <dbReference type="NCBI Taxonomy" id="728"/>
    <lineage>
        <taxon>Bacteria</taxon>
        <taxon>Pseudomonadati</taxon>
        <taxon>Pseudomonadota</taxon>
        <taxon>Gammaproteobacteria</taxon>
        <taxon>Pasteurellales</taxon>
        <taxon>Pasteurellaceae</taxon>
        <taxon>Avibacterium</taxon>
    </lineage>
</organism>
<dbReference type="EMBL" id="UGHK01000002">
    <property type="protein sequence ID" value="STO72210.1"/>
    <property type="molecule type" value="Genomic_DNA"/>
</dbReference>
<evidence type="ECO:0000313" key="2">
    <source>
        <dbReference type="Proteomes" id="UP000254465"/>
    </source>
</evidence>
<sequence>MKIIKECLIDGKEYDLSHCHIVLELNNAGRGFIVIESDEDLAGRAVEINVGEAAHFYQYFNGVIEHAQDDKPKFKRGCPR</sequence>
<dbReference type="Proteomes" id="UP000254465">
    <property type="component" value="Unassembled WGS sequence"/>
</dbReference>